<accession>A0A4Z0M6Y2</accession>
<proteinExistence type="predicted"/>
<dbReference type="OrthoDB" id="9804944at2"/>
<gene>
    <name evidence="2" type="ORF">E4634_03855</name>
</gene>
<reference evidence="2 3" key="1">
    <citation type="submission" date="2019-04" db="EMBL/GenBank/DDBJ databases">
        <title>Taxonomy of novel Haliea sp. from mangrove soil of West Coast of India.</title>
        <authorList>
            <person name="Verma A."/>
            <person name="Kumar P."/>
            <person name="Krishnamurthi S."/>
        </authorList>
    </citation>
    <scope>NUCLEOTIDE SEQUENCE [LARGE SCALE GENOMIC DNA]</scope>
    <source>
        <strain evidence="2 3">SAOS-164</strain>
    </source>
</reference>
<protein>
    <submittedName>
        <fullName evidence="2">Diguanylate cyclase</fullName>
    </submittedName>
</protein>
<dbReference type="InterPro" id="IPR037523">
    <property type="entry name" value="VOC_core"/>
</dbReference>
<dbReference type="PANTHER" id="PTHR46142">
    <property type="match status" value="1"/>
</dbReference>
<evidence type="ECO:0000313" key="2">
    <source>
        <dbReference type="EMBL" id="TGD75147.1"/>
    </source>
</evidence>
<dbReference type="PROSITE" id="PS51819">
    <property type="entry name" value="VOC"/>
    <property type="match status" value="1"/>
</dbReference>
<dbReference type="EMBL" id="SRLE01000004">
    <property type="protein sequence ID" value="TGD75147.1"/>
    <property type="molecule type" value="Genomic_DNA"/>
</dbReference>
<organism evidence="2 3">
    <name type="scientific">Mangrovimicrobium sediminis</name>
    <dbReference type="NCBI Taxonomy" id="2562682"/>
    <lineage>
        <taxon>Bacteria</taxon>
        <taxon>Pseudomonadati</taxon>
        <taxon>Pseudomonadota</taxon>
        <taxon>Gammaproteobacteria</taxon>
        <taxon>Cellvibrionales</taxon>
        <taxon>Halieaceae</taxon>
        <taxon>Mangrovimicrobium</taxon>
    </lineage>
</organism>
<evidence type="ECO:0000313" key="3">
    <source>
        <dbReference type="Proteomes" id="UP000298050"/>
    </source>
</evidence>
<dbReference type="InterPro" id="IPR029068">
    <property type="entry name" value="Glyas_Bleomycin-R_OHBP_Dase"/>
</dbReference>
<dbReference type="Gene3D" id="3.10.180.10">
    <property type="entry name" value="2,3-Dihydroxybiphenyl 1,2-Dioxygenase, domain 1"/>
    <property type="match status" value="1"/>
</dbReference>
<comment type="caution">
    <text evidence="2">The sequence shown here is derived from an EMBL/GenBank/DDBJ whole genome shotgun (WGS) entry which is preliminary data.</text>
</comment>
<dbReference type="PANTHER" id="PTHR46142:SF3">
    <property type="entry name" value="F18B13.24 PROTEIN"/>
    <property type="match status" value="1"/>
</dbReference>
<dbReference type="Proteomes" id="UP000298050">
    <property type="component" value="Unassembled WGS sequence"/>
</dbReference>
<keyword evidence="3" id="KW-1185">Reference proteome</keyword>
<evidence type="ECO:0000259" key="1">
    <source>
        <dbReference type="PROSITE" id="PS51819"/>
    </source>
</evidence>
<dbReference type="AlphaFoldDB" id="A0A4Z0M6Y2"/>
<name>A0A4Z0M6Y2_9GAMM</name>
<sequence>MSVVALNHINIAAPAPLLAQVRDFYVDVVGLEDGSRPEMGLKGYWLYAGDAAIVHLMARDTPAAQAGAGYLDHVAFTCTGLEATEHRLTTLGIDYRKNDFPERGFAQLIVRDPTGLGVELNFSLASA</sequence>
<dbReference type="RefSeq" id="WP_135441288.1">
    <property type="nucleotide sequence ID" value="NZ_SRLE01000004.1"/>
</dbReference>
<dbReference type="SUPFAM" id="SSF54593">
    <property type="entry name" value="Glyoxalase/Bleomycin resistance protein/Dihydroxybiphenyl dioxygenase"/>
    <property type="match status" value="1"/>
</dbReference>
<feature type="domain" description="VOC" evidence="1">
    <location>
        <begin position="5"/>
        <end position="123"/>
    </location>
</feature>